<feature type="transmembrane region" description="Helical" evidence="6">
    <location>
        <begin position="144"/>
        <end position="166"/>
    </location>
</feature>
<dbReference type="GO" id="GO:0005886">
    <property type="term" value="C:plasma membrane"/>
    <property type="evidence" value="ECO:0007669"/>
    <property type="project" value="UniProtKB-SubCell"/>
</dbReference>
<evidence type="ECO:0000256" key="1">
    <source>
        <dbReference type="ARBA" id="ARBA00004651"/>
    </source>
</evidence>
<dbReference type="Proteomes" id="UP000217895">
    <property type="component" value="Chromosome"/>
</dbReference>
<evidence type="ECO:0000256" key="3">
    <source>
        <dbReference type="ARBA" id="ARBA00022692"/>
    </source>
</evidence>
<keyword evidence="3 6" id="KW-0812">Transmembrane</keyword>
<dbReference type="EMBL" id="AP018203">
    <property type="protein sequence ID" value="BAY57563.1"/>
    <property type="molecule type" value="Genomic_DNA"/>
</dbReference>
<keyword evidence="5 6" id="KW-0472">Membrane</keyword>
<evidence type="ECO:0000256" key="6">
    <source>
        <dbReference type="SAM" id="Phobius"/>
    </source>
</evidence>
<evidence type="ECO:0000256" key="2">
    <source>
        <dbReference type="ARBA" id="ARBA00022475"/>
    </source>
</evidence>
<evidence type="ECO:0000256" key="5">
    <source>
        <dbReference type="ARBA" id="ARBA00023136"/>
    </source>
</evidence>
<feature type="transmembrane region" description="Helical" evidence="6">
    <location>
        <begin position="91"/>
        <end position="110"/>
    </location>
</feature>
<protein>
    <recommendedName>
        <fullName evidence="7">Phosphatidylglycerol lysyltransferase C-terminal domain-containing protein</fullName>
    </recommendedName>
</protein>
<keyword evidence="9" id="KW-1185">Reference proteome</keyword>
<feature type="transmembrane region" description="Helical" evidence="6">
    <location>
        <begin position="209"/>
        <end position="230"/>
    </location>
</feature>
<keyword evidence="2" id="KW-1003">Cell membrane</keyword>
<proteinExistence type="predicted"/>
<dbReference type="InterPro" id="IPR024320">
    <property type="entry name" value="LPG_synthase_C"/>
</dbReference>
<dbReference type="Pfam" id="PF09924">
    <property type="entry name" value="LPG_synthase_C"/>
    <property type="match status" value="1"/>
</dbReference>
<dbReference type="PANTHER" id="PTHR34697:SF2">
    <property type="entry name" value="PHOSPHATIDYLGLYCEROL LYSYLTRANSFERASE"/>
    <property type="match status" value="1"/>
</dbReference>
<dbReference type="InterPro" id="IPR016181">
    <property type="entry name" value="Acyl_CoA_acyltransferase"/>
</dbReference>
<feature type="transmembrane region" description="Helical" evidence="6">
    <location>
        <begin position="63"/>
        <end position="84"/>
    </location>
</feature>
<evidence type="ECO:0000313" key="8">
    <source>
        <dbReference type="EMBL" id="BAY57563.1"/>
    </source>
</evidence>
<reference evidence="8 9" key="1">
    <citation type="submission" date="2017-06" db="EMBL/GenBank/DDBJ databases">
        <title>Genome sequencing of cyanobaciteial culture collection at National Institute for Environmental Studies (NIES).</title>
        <authorList>
            <person name="Hirose Y."/>
            <person name="Shimura Y."/>
            <person name="Fujisawa T."/>
            <person name="Nakamura Y."/>
            <person name="Kawachi M."/>
        </authorList>
    </citation>
    <scope>NUCLEOTIDE SEQUENCE [LARGE SCALE GENOMIC DNA]</scope>
    <source>
        <strain evidence="8 9">NIES-2135</strain>
    </source>
</reference>
<dbReference type="GO" id="GO:0016755">
    <property type="term" value="F:aminoacyltransferase activity"/>
    <property type="evidence" value="ECO:0007669"/>
    <property type="project" value="TreeGrafter"/>
</dbReference>
<gene>
    <name evidence="8" type="ORF">NIES2135_44330</name>
</gene>
<evidence type="ECO:0000313" key="9">
    <source>
        <dbReference type="Proteomes" id="UP000217895"/>
    </source>
</evidence>
<keyword evidence="4 6" id="KW-1133">Transmembrane helix</keyword>
<organism evidence="8 9">
    <name type="scientific">Leptolyngbya boryana NIES-2135</name>
    <dbReference type="NCBI Taxonomy" id="1973484"/>
    <lineage>
        <taxon>Bacteria</taxon>
        <taxon>Bacillati</taxon>
        <taxon>Cyanobacteriota</taxon>
        <taxon>Cyanophyceae</taxon>
        <taxon>Leptolyngbyales</taxon>
        <taxon>Leptolyngbyaceae</taxon>
        <taxon>Leptolyngbya group</taxon>
        <taxon>Leptolyngbya</taxon>
    </lineage>
</organism>
<feature type="transmembrane region" description="Helical" evidence="6">
    <location>
        <begin position="21"/>
        <end position="43"/>
    </location>
</feature>
<name>A0A1Z4JLK8_LEPBY</name>
<feature type="domain" description="Phosphatidylglycerol lysyltransferase C-terminal" evidence="7">
    <location>
        <begin position="249"/>
        <end position="544"/>
    </location>
</feature>
<dbReference type="PANTHER" id="PTHR34697">
    <property type="entry name" value="PHOSPHATIDYLGLYCEROL LYSYLTRANSFERASE"/>
    <property type="match status" value="1"/>
</dbReference>
<dbReference type="InterPro" id="IPR051211">
    <property type="entry name" value="PG_lysyltransferase"/>
</dbReference>
<accession>A0A1Z4JLK8</accession>
<dbReference type="SUPFAM" id="SSF55729">
    <property type="entry name" value="Acyl-CoA N-acyltransferases (Nat)"/>
    <property type="match status" value="1"/>
</dbReference>
<comment type="subcellular location">
    <subcellularLocation>
        <location evidence="1">Cell membrane</location>
        <topology evidence="1">Multi-pass membrane protein</topology>
    </subcellularLocation>
</comment>
<dbReference type="AlphaFoldDB" id="A0A1Z4JLK8"/>
<sequence length="574" mass="64903">MQQTSSGYTAYSSNVDRKTRIGIWSAGILTGVMGLVNLWSAIVPSYPERTAWLKHFLPFSVRAGGHLFAALAGFVLLTLAANLLRRKKVAWYLTVGLLILSILSHLIKGFDIEEGILATVLLIQLFVLRKAYTAKSDPPSIAQGIRALIIAILFTLAYGTIGFYILDGYFNVNGQPINFSFRESILQTLAMFFTADNAGLEPRRRYGDFFANSIYAVGLVTMTYALLMLLRPVLLRGDPATLHDRKKARQIIDEYGQTSLARLSLLPDKSYYFSPSGKSVIAYVAKGRAAITLGDPIGHPEDLQEAIVSFREFCNQNDWFPTFYEVLPETLPIYQSLGYRWVQIGEEAIIDLHTFNLKGKANQDFRTAINKLSKSGYRLQVYHPPIADSLITRLKPVSDEWLKSKQGSEKQFSIGWFNPDYLKECHIAVVEDGNGEAIAFSNLLSGYNRKEVTVDLMRHLNRAEKGTMDFLFAEMLKHFQQEGYDSFNFSLSPLAGVGEASDAQRVEKGLHYFFEHLNQFYNFKGLHQFKEKFRPRWEPRYLVFPSRRMLPDIAVGLVRADSGDRLLDYLKPGS</sequence>
<dbReference type="GO" id="GO:0055091">
    <property type="term" value="P:phospholipid homeostasis"/>
    <property type="evidence" value="ECO:0007669"/>
    <property type="project" value="TreeGrafter"/>
</dbReference>
<evidence type="ECO:0000256" key="4">
    <source>
        <dbReference type="ARBA" id="ARBA00022989"/>
    </source>
</evidence>
<evidence type="ECO:0000259" key="7">
    <source>
        <dbReference type="Pfam" id="PF09924"/>
    </source>
</evidence>